<dbReference type="InterPro" id="IPR050166">
    <property type="entry name" value="ABC_transporter_ATP-bind"/>
</dbReference>
<dbReference type="CDD" id="cd03293">
    <property type="entry name" value="ABC_NrtD_SsuB_transporters"/>
    <property type="match status" value="1"/>
</dbReference>
<keyword evidence="3 5" id="KW-0067">ATP-binding</keyword>
<dbReference type="GO" id="GO:0016887">
    <property type="term" value="F:ATP hydrolysis activity"/>
    <property type="evidence" value="ECO:0007669"/>
    <property type="project" value="InterPro"/>
</dbReference>
<dbReference type="PANTHER" id="PTHR42788">
    <property type="entry name" value="TAURINE IMPORT ATP-BINDING PROTEIN-RELATED"/>
    <property type="match status" value="1"/>
</dbReference>
<dbReference type="STRING" id="1121291.SAMN02745134_02188"/>
<name>A0A1W1XLW6_9CLOT</name>
<reference evidence="5 6" key="1">
    <citation type="submission" date="2017-04" db="EMBL/GenBank/DDBJ databases">
        <authorList>
            <person name="Afonso C.L."/>
            <person name="Miller P.J."/>
            <person name="Scott M.A."/>
            <person name="Spackman E."/>
            <person name="Goraichik I."/>
            <person name="Dimitrov K.M."/>
            <person name="Suarez D.L."/>
            <person name="Swayne D.E."/>
        </authorList>
    </citation>
    <scope>NUCLEOTIDE SEQUENCE [LARGE SCALE GENOMIC DNA]</scope>
    <source>
        <strain evidence="5 6">DSM 12555</strain>
    </source>
</reference>
<dbReference type="InterPro" id="IPR027417">
    <property type="entry name" value="P-loop_NTPase"/>
</dbReference>
<keyword evidence="2" id="KW-0547">Nucleotide-binding</keyword>
<proteinExistence type="predicted"/>
<dbReference type="RefSeq" id="WP_084116018.1">
    <property type="nucleotide sequence ID" value="NZ_FWXH01000007.1"/>
</dbReference>
<keyword evidence="1" id="KW-0813">Transport</keyword>
<dbReference type="PROSITE" id="PS50893">
    <property type="entry name" value="ABC_TRANSPORTER_2"/>
    <property type="match status" value="1"/>
</dbReference>
<feature type="domain" description="ABC transporter" evidence="4">
    <location>
        <begin position="4"/>
        <end position="235"/>
    </location>
</feature>
<dbReference type="InterPro" id="IPR003593">
    <property type="entry name" value="AAA+_ATPase"/>
</dbReference>
<dbReference type="EMBL" id="FWXH01000007">
    <property type="protein sequence ID" value="SMC24518.1"/>
    <property type="molecule type" value="Genomic_DNA"/>
</dbReference>
<dbReference type="PANTHER" id="PTHR42788:SF21">
    <property type="entry name" value="ABC TRANSPORTER ATP-BINDING PROTEIN"/>
    <property type="match status" value="1"/>
</dbReference>
<dbReference type="InterPro" id="IPR017871">
    <property type="entry name" value="ABC_transporter-like_CS"/>
</dbReference>
<dbReference type="Pfam" id="PF00005">
    <property type="entry name" value="ABC_tran"/>
    <property type="match status" value="1"/>
</dbReference>
<evidence type="ECO:0000259" key="4">
    <source>
        <dbReference type="PROSITE" id="PS50893"/>
    </source>
</evidence>
<evidence type="ECO:0000313" key="6">
    <source>
        <dbReference type="Proteomes" id="UP000192468"/>
    </source>
</evidence>
<dbReference type="OrthoDB" id="9801958at2"/>
<dbReference type="SMART" id="SM00382">
    <property type="entry name" value="AAA"/>
    <property type="match status" value="1"/>
</dbReference>
<keyword evidence="6" id="KW-1185">Reference proteome</keyword>
<dbReference type="SUPFAM" id="SSF52540">
    <property type="entry name" value="P-loop containing nucleoside triphosphate hydrolases"/>
    <property type="match status" value="1"/>
</dbReference>
<dbReference type="Gene3D" id="3.40.50.300">
    <property type="entry name" value="P-loop containing nucleotide triphosphate hydrolases"/>
    <property type="match status" value="1"/>
</dbReference>
<accession>A0A1W1XLW6</accession>
<evidence type="ECO:0000256" key="2">
    <source>
        <dbReference type="ARBA" id="ARBA00022741"/>
    </source>
</evidence>
<dbReference type="PROSITE" id="PS00211">
    <property type="entry name" value="ABC_TRANSPORTER_1"/>
    <property type="match status" value="1"/>
</dbReference>
<evidence type="ECO:0000256" key="3">
    <source>
        <dbReference type="ARBA" id="ARBA00022840"/>
    </source>
</evidence>
<organism evidence="5 6">
    <name type="scientific">Clostridium acidisoli DSM 12555</name>
    <dbReference type="NCBI Taxonomy" id="1121291"/>
    <lineage>
        <taxon>Bacteria</taxon>
        <taxon>Bacillati</taxon>
        <taxon>Bacillota</taxon>
        <taxon>Clostridia</taxon>
        <taxon>Eubacteriales</taxon>
        <taxon>Clostridiaceae</taxon>
        <taxon>Clostridium</taxon>
    </lineage>
</organism>
<evidence type="ECO:0000256" key="1">
    <source>
        <dbReference type="ARBA" id="ARBA00022448"/>
    </source>
</evidence>
<dbReference type="Proteomes" id="UP000192468">
    <property type="component" value="Unassembled WGS sequence"/>
</dbReference>
<gene>
    <name evidence="5" type="ORF">SAMN02745134_02188</name>
</gene>
<evidence type="ECO:0000313" key="5">
    <source>
        <dbReference type="EMBL" id="SMC24518.1"/>
    </source>
</evidence>
<dbReference type="InterPro" id="IPR003439">
    <property type="entry name" value="ABC_transporter-like_ATP-bd"/>
</dbReference>
<dbReference type="GO" id="GO:0005524">
    <property type="term" value="F:ATP binding"/>
    <property type="evidence" value="ECO:0007669"/>
    <property type="project" value="UniProtKB-KW"/>
</dbReference>
<sequence>MNKLEIKHIFMNYHSMLSETEAIKDISFNVNKGEFVSIVGPSGSGKSTLLNIIAGLLEPSKGEILMDGKKVKNSDGKFGYMFQKDELFEWLNVYENVILGLKVQHKKTKENIYKIEKMLKQYKLIEFKKHYPNELSGGMRQRASLIRTLALNPEILILDEPFSALDYQSRLRASDEISKIIKQQNKTVIMVTHDISEAISMSERIIIFSKRPATVKKDIYIDFKDDSLTPLKKREHPKFREYFDVVWKELEIDE</sequence>
<dbReference type="AlphaFoldDB" id="A0A1W1XLW6"/>
<protein>
    <submittedName>
        <fullName evidence="5">NitT/TauT family transport system ATP-binding protein</fullName>
    </submittedName>
</protein>